<evidence type="ECO:0000313" key="1">
    <source>
        <dbReference type="EMBL" id="MCI4684865.1"/>
    </source>
</evidence>
<proteinExistence type="predicted"/>
<comment type="caution">
    <text evidence="1">The sequence shown here is derived from an EMBL/GenBank/DDBJ whole genome shotgun (WGS) entry which is preliminary data.</text>
</comment>
<keyword evidence="2" id="KW-1185">Reference proteome</keyword>
<gene>
    <name evidence="1" type="ORF">K2U94_19180</name>
</gene>
<dbReference type="Proteomes" id="UP001139104">
    <property type="component" value="Unassembled WGS sequence"/>
</dbReference>
<accession>A0ABS9ZAY3</accession>
<sequence length="137" mass="14881">MEDMAGKGRCDQCGFWKMARPREGWCRRHAPKPSSVSDRISHWPTTHGGQGCGEFAAADANNEPVACNDCVYWHQPALGLQPVDRGDKLGSWWAEAGLCVRRAPTPVSEPGPRAFWCATHHADGCADGRHAAKNDGA</sequence>
<dbReference type="EMBL" id="JAIVFP010000001">
    <property type="protein sequence ID" value="MCI4684865.1"/>
    <property type="molecule type" value="Genomic_DNA"/>
</dbReference>
<dbReference type="RefSeq" id="WP_243068742.1">
    <property type="nucleotide sequence ID" value="NZ_JAIVFK010000022.1"/>
</dbReference>
<protein>
    <submittedName>
        <fullName evidence="1">Uncharacterized protein</fullName>
    </submittedName>
</protein>
<reference evidence="1" key="1">
    <citation type="journal article" date="2022" name="ISME J.">
        <title>Identification of active gaseous-alkane degraders at natural gas seeps.</title>
        <authorList>
            <person name="Farhan Ul Haque M."/>
            <person name="Hernandez M."/>
            <person name="Crombie A.T."/>
            <person name="Murrell J.C."/>
        </authorList>
    </citation>
    <scope>NUCLEOTIDE SEQUENCE</scope>
    <source>
        <strain evidence="1">PC2</strain>
    </source>
</reference>
<organism evidence="1 2">
    <name type="scientific">Candidatus Rhodoblastus alkanivorans</name>
    <dbReference type="NCBI Taxonomy" id="2954117"/>
    <lineage>
        <taxon>Bacteria</taxon>
        <taxon>Pseudomonadati</taxon>
        <taxon>Pseudomonadota</taxon>
        <taxon>Alphaproteobacteria</taxon>
        <taxon>Hyphomicrobiales</taxon>
        <taxon>Rhodoblastaceae</taxon>
        <taxon>Rhodoblastus</taxon>
    </lineage>
</organism>
<name>A0ABS9ZAY3_9HYPH</name>
<evidence type="ECO:0000313" key="2">
    <source>
        <dbReference type="Proteomes" id="UP001139104"/>
    </source>
</evidence>